<dbReference type="OrthoDB" id="2121828at2759"/>
<evidence type="ECO:0000256" key="10">
    <source>
        <dbReference type="SAM" id="SignalP"/>
    </source>
</evidence>
<feature type="domain" description="Plastocyanin-like" evidence="12">
    <location>
        <begin position="441"/>
        <end position="563"/>
    </location>
</feature>
<keyword evidence="5" id="KW-0479">Metal-binding</keyword>
<dbReference type="CDD" id="cd13854">
    <property type="entry name" value="CuRO_1_MaLCC_like"/>
    <property type="match status" value="1"/>
</dbReference>
<reference evidence="14" key="1">
    <citation type="journal article" date="2020" name="Stud. Mycol.">
        <title>101 Dothideomycetes genomes: a test case for predicting lifestyles and emergence of pathogens.</title>
        <authorList>
            <person name="Haridas S."/>
            <person name="Albert R."/>
            <person name="Binder M."/>
            <person name="Bloem J."/>
            <person name="Labutti K."/>
            <person name="Salamov A."/>
            <person name="Andreopoulos B."/>
            <person name="Baker S."/>
            <person name="Barry K."/>
            <person name="Bills G."/>
            <person name="Bluhm B."/>
            <person name="Cannon C."/>
            <person name="Castanera R."/>
            <person name="Culley D."/>
            <person name="Daum C."/>
            <person name="Ezra D."/>
            <person name="Gonzalez J."/>
            <person name="Henrissat B."/>
            <person name="Kuo A."/>
            <person name="Liang C."/>
            <person name="Lipzen A."/>
            <person name="Lutzoni F."/>
            <person name="Magnuson J."/>
            <person name="Mondo S."/>
            <person name="Nolan M."/>
            <person name="Ohm R."/>
            <person name="Pangilinan J."/>
            <person name="Park H.-J."/>
            <person name="Ramirez L."/>
            <person name="Alfaro M."/>
            <person name="Sun H."/>
            <person name="Tritt A."/>
            <person name="Yoshinaga Y."/>
            <person name="Zwiers L.-H."/>
            <person name="Turgeon B."/>
            <person name="Goodwin S."/>
            <person name="Spatafora J."/>
            <person name="Crous P."/>
            <person name="Grigoriev I."/>
        </authorList>
    </citation>
    <scope>NUCLEOTIDE SEQUENCE</scope>
    <source>
        <strain evidence="14">CBS 379.55</strain>
    </source>
</reference>
<dbReference type="InterPro" id="IPR011706">
    <property type="entry name" value="Cu-oxidase_C"/>
</dbReference>
<dbReference type="EC" id="1.10.3.2" evidence="4"/>
<evidence type="ECO:0000259" key="11">
    <source>
        <dbReference type="Pfam" id="PF00394"/>
    </source>
</evidence>
<dbReference type="Pfam" id="PF07732">
    <property type="entry name" value="Cu-oxidase_3"/>
    <property type="match status" value="1"/>
</dbReference>
<evidence type="ECO:0000259" key="12">
    <source>
        <dbReference type="Pfam" id="PF07731"/>
    </source>
</evidence>
<evidence type="ECO:0000313" key="15">
    <source>
        <dbReference type="Proteomes" id="UP000800097"/>
    </source>
</evidence>
<dbReference type="PROSITE" id="PS00080">
    <property type="entry name" value="MULTICOPPER_OXIDASE2"/>
    <property type="match status" value="1"/>
</dbReference>
<sequence length="615" mass="66792">MKSLLAVGLVLVGISTSLVDGAALRAERLALPVTEVERSAEPDVVDLEQRQTCVHGPTNRGCWTGGFSINTDQYTSWPNTGRTVQYDLSIRNTTCNPDGHGARVCMLINGKYPGPLITANWGDTIRVTVRNFLQHNGTSIHWHGFRQLNSVSQDGANGVTECALAPGDSKTYQFRATEYGTSWYHSHFSNQYGDGVVGLIQINGPATANYDIDLGPYAITDWYYITSFQAAARAFNGGLGGAPPTGDNILINGTNKNANGGGNYNRVTLTPGKKHRLRIVNTAVDATFRVSLDGHPFQVIAHDFVPLVPYTTNYLQVGIGQRYDVIITADKGSGNFWFRADADGNCQSVNNGTGRSIFTYQGTVVADPTTAAAPNPPTGCLNNPVATPKTVKNVPSTQFATQAQNLPVSFGPVNSNGQNLVLWTINGTSMIIDPGKPTLKYVAENNNSFPASYNVVSVSPTATVSWTFWVIQQAAGAPPIAHPIHLHGHDMYILGTGTGTFSANANLAQLQFNNPPRRDVAFLPGGGWLVIAYPTDNPGAWLMHCHIAFHVSMGLSVQFLERKSQIPLPPINSEWYNTCRNWNNYQANRPVYPQDDSGLKKRWPPAVEDYASRLL</sequence>
<protein>
    <recommendedName>
        <fullName evidence="4">laccase</fullName>
        <ecNumber evidence="4">1.10.3.2</ecNumber>
    </recommendedName>
</protein>
<keyword evidence="10" id="KW-0732">Signal</keyword>
<dbReference type="InterPro" id="IPR045087">
    <property type="entry name" value="Cu-oxidase_fam"/>
</dbReference>
<evidence type="ECO:0000256" key="6">
    <source>
        <dbReference type="ARBA" id="ARBA00023002"/>
    </source>
</evidence>
<comment type="catalytic activity">
    <reaction evidence="1">
        <text>4 hydroquinone + O2 = 4 benzosemiquinone + 2 H2O</text>
        <dbReference type="Rhea" id="RHEA:11276"/>
        <dbReference type="ChEBI" id="CHEBI:15377"/>
        <dbReference type="ChEBI" id="CHEBI:15379"/>
        <dbReference type="ChEBI" id="CHEBI:17594"/>
        <dbReference type="ChEBI" id="CHEBI:17977"/>
        <dbReference type="EC" id="1.10.3.2"/>
    </reaction>
</comment>
<dbReference type="GO" id="GO:0046274">
    <property type="term" value="P:lignin catabolic process"/>
    <property type="evidence" value="ECO:0007669"/>
    <property type="project" value="UniProtKB-KW"/>
</dbReference>
<evidence type="ECO:0000256" key="8">
    <source>
        <dbReference type="ARBA" id="ARBA00023180"/>
    </source>
</evidence>
<dbReference type="InterPro" id="IPR011707">
    <property type="entry name" value="Cu-oxidase-like_N"/>
</dbReference>
<dbReference type="EMBL" id="ML986500">
    <property type="protein sequence ID" value="KAF2274800.1"/>
    <property type="molecule type" value="Genomic_DNA"/>
</dbReference>
<dbReference type="AlphaFoldDB" id="A0A6A6JDW1"/>
<dbReference type="InterPro" id="IPR001117">
    <property type="entry name" value="Cu-oxidase_2nd"/>
</dbReference>
<evidence type="ECO:0000256" key="4">
    <source>
        <dbReference type="ARBA" id="ARBA00012297"/>
    </source>
</evidence>
<evidence type="ECO:0000256" key="1">
    <source>
        <dbReference type="ARBA" id="ARBA00000349"/>
    </source>
</evidence>
<dbReference type="CDD" id="cd13901">
    <property type="entry name" value="CuRO_3_MaLCC_like"/>
    <property type="match status" value="1"/>
</dbReference>
<feature type="domain" description="Plastocyanin-like" evidence="13">
    <location>
        <begin position="90"/>
        <end position="205"/>
    </location>
</feature>
<feature type="chain" id="PRO_5025424926" description="laccase" evidence="10">
    <location>
        <begin position="22"/>
        <end position="615"/>
    </location>
</feature>
<dbReference type="PROSITE" id="PS00079">
    <property type="entry name" value="MULTICOPPER_OXIDASE1"/>
    <property type="match status" value="1"/>
</dbReference>
<evidence type="ECO:0000256" key="7">
    <source>
        <dbReference type="ARBA" id="ARBA00023008"/>
    </source>
</evidence>
<dbReference type="Pfam" id="PF00394">
    <property type="entry name" value="Cu-oxidase"/>
    <property type="match status" value="1"/>
</dbReference>
<evidence type="ECO:0000256" key="5">
    <source>
        <dbReference type="ARBA" id="ARBA00022723"/>
    </source>
</evidence>
<proteinExistence type="inferred from homology"/>
<accession>A0A6A6JDW1</accession>
<dbReference type="GO" id="GO:0052716">
    <property type="term" value="F:hydroquinone:oxygen oxidoreductase activity"/>
    <property type="evidence" value="ECO:0007669"/>
    <property type="project" value="UniProtKB-EC"/>
</dbReference>
<feature type="domain" description="Plastocyanin-like" evidence="11">
    <location>
        <begin position="219"/>
        <end position="362"/>
    </location>
</feature>
<keyword evidence="9" id="KW-0439">Lignin degradation</keyword>
<dbReference type="FunFam" id="2.60.40.420:FF:000021">
    <property type="entry name" value="Extracellular dihydrogeodin oxidase/laccase"/>
    <property type="match status" value="1"/>
</dbReference>
<dbReference type="PANTHER" id="PTHR11709">
    <property type="entry name" value="MULTI-COPPER OXIDASE"/>
    <property type="match status" value="1"/>
</dbReference>
<dbReference type="RefSeq" id="XP_033652339.1">
    <property type="nucleotide sequence ID" value="XM_033801937.1"/>
</dbReference>
<keyword evidence="6" id="KW-0560">Oxidoreductase</keyword>
<keyword evidence="8" id="KW-0325">Glycoprotein</keyword>
<evidence type="ECO:0000313" key="14">
    <source>
        <dbReference type="EMBL" id="KAF2274800.1"/>
    </source>
</evidence>
<comment type="cofactor">
    <cofactor evidence="2">
        <name>Cu cation</name>
        <dbReference type="ChEBI" id="CHEBI:23378"/>
    </cofactor>
</comment>
<evidence type="ECO:0000256" key="2">
    <source>
        <dbReference type="ARBA" id="ARBA00001935"/>
    </source>
</evidence>
<dbReference type="InterPro" id="IPR008972">
    <property type="entry name" value="Cupredoxin"/>
</dbReference>
<organism evidence="14 15">
    <name type="scientific">Westerdykella ornata</name>
    <dbReference type="NCBI Taxonomy" id="318751"/>
    <lineage>
        <taxon>Eukaryota</taxon>
        <taxon>Fungi</taxon>
        <taxon>Dikarya</taxon>
        <taxon>Ascomycota</taxon>
        <taxon>Pezizomycotina</taxon>
        <taxon>Dothideomycetes</taxon>
        <taxon>Pleosporomycetidae</taxon>
        <taxon>Pleosporales</taxon>
        <taxon>Sporormiaceae</taxon>
        <taxon>Westerdykella</taxon>
    </lineage>
</organism>
<keyword evidence="7" id="KW-0186">Copper</keyword>
<comment type="similarity">
    <text evidence="3">Belongs to the multicopper oxidase family.</text>
</comment>
<dbReference type="GeneID" id="54555112"/>
<dbReference type="CDD" id="cd13880">
    <property type="entry name" value="CuRO_2_MaLCC_like"/>
    <property type="match status" value="1"/>
</dbReference>
<dbReference type="FunFam" id="2.60.40.420:FF:000045">
    <property type="entry name" value="Laccase 2"/>
    <property type="match status" value="1"/>
</dbReference>
<gene>
    <name evidence="14" type="ORF">EI97DRAFT_476320</name>
</gene>
<dbReference type="GO" id="GO:0005507">
    <property type="term" value="F:copper ion binding"/>
    <property type="evidence" value="ECO:0007669"/>
    <property type="project" value="InterPro"/>
</dbReference>
<evidence type="ECO:0000256" key="9">
    <source>
        <dbReference type="ARBA" id="ARBA00023185"/>
    </source>
</evidence>
<evidence type="ECO:0000256" key="3">
    <source>
        <dbReference type="ARBA" id="ARBA00010609"/>
    </source>
</evidence>
<name>A0A6A6JDW1_WESOR</name>
<dbReference type="InterPro" id="IPR033138">
    <property type="entry name" value="Cu_oxidase_CS"/>
</dbReference>
<dbReference type="InterPro" id="IPR002355">
    <property type="entry name" value="Cu_oxidase_Cu_BS"/>
</dbReference>
<dbReference type="Pfam" id="PF07731">
    <property type="entry name" value="Cu-oxidase_2"/>
    <property type="match status" value="1"/>
</dbReference>
<evidence type="ECO:0000259" key="13">
    <source>
        <dbReference type="Pfam" id="PF07732"/>
    </source>
</evidence>
<dbReference type="PANTHER" id="PTHR11709:SF87">
    <property type="entry name" value="LACCASE"/>
    <property type="match status" value="1"/>
</dbReference>
<feature type="signal peptide" evidence="10">
    <location>
        <begin position="1"/>
        <end position="21"/>
    </location>
</feature>
<dbReference type="Gene3D" id="2.60.40.420">
    <property type="entry name" value="Cupredoxins - blue copper proteins"/>
    <property type="match status" value="3"/>
</dbReference>
<dbReference type="SUPFAM" id="SSF49503">
    <property type="entry name" value="Cupredoxins"/>
    <property type="match status" value="3"/>
</dbReference>
<dbReference type="Proteomes" id="UP000800097">
    <property type="component" value="Unassembled WGS sequence"/>
</dbReference>
<keyword evidence="15" id="KW-1185">Reference proteome</keyword>